<protein>
    <submittedName>
        <fullName evidence="1">Uncharacterized protein</fullName>
    </submittedName>
</protein>
<evidence type="ECO:0000313" key="2">
    <source>
        <dbReference type="Proteomes" id="UP001498421"/>
    </source>
</evidence>
<accession>A0ABR1HMF4</accession>
<proteinExistence type="predicted"/>
<sequence length="353" mass="39735">MSTPEHPHWLTPYEIRHGFNAVCSREVRLERHEILHHLRGSLEQGHRRTLCSQVRQGFPMEDFAQLDRERALDFRNKTAPIYLLEGDAEKRGLSGVICMVLHNYLYRKYFHPYRTDIERGQFLAKVIFCMDQPDTKDEDSTVDLAMHMHATINTRLDSLKPQQFYTTRPLFRAVAIIIPGQNYSTCGLVSRVATMSVLVVLTGENEGLSAPISFDSIADRSEIVTVGGKVGVRTHLETAINFIMFLEEREDAAFGPQPDPVASTAASTLAHRANVKNEETLYEVNQMAAAALGWNSDEPLAGPSSQWVDTDKYPNWTGYGAEMDAVVMKCLEQNGWRLHARSCTCSDSAGWEG</sequence>
<organism evidence="1 2">
    <name type="scientific">Neonectria magnoliae</name>
    <dbReference type="NCBI Taxonomy" id="2732573"/>
    <lineage>
        <taxon>Eukaryota</taxon>
        <taxon>Fungi</taxon>
        <taxon>Dikarya</taxon>
        <taxon>Ascomycota</taxon>
        <taxon>Pezizomycotina</taxon>
        <taxon>Sordariomycetes</taxon>
        <taxon>Hypocreomycetidae</taxon>
        <taxon>Hypocreales</taxon>
        <taxon>Nectriaceae</taxon>
        <taxon>Neonectria</taxon>
    </lineage>
</organism>
<dbReference type="Proteomes" id="UP001498421">
    <property type="component" value="Unassembled WGS sequence"/>
</dbReference>
<evidence type="ECO:0000313" key="1">
    <source>
        <dbReference type="EMBL" id="KAK7421984.1"/>
    </source>
</evidence>
<reference evidence="1 2" key="1">
    <citation type="journal article" date="2025" name="Microbiol. Resour. Announc.">
        <title>Draft genome sequences for Neonectria magnoliae and Neonectria punicea, canker pathogens of Liriodendron tulipifera and Acer saccharum in West Virginia.</title>
        <authorList>
            <person name="Petronek H.M."/>
            <person name="Kasson M.T."/>
            <person name="Metheny A.M."/>
            <person name="Stauder C.M."/>
            <person name="Lovett B."/>
            <person name="Lynch S.C."/>
            <person name="Garnas J.R."/>
            <person name="Kasson L.R."/>
            <person name="Stajich J.E."/>
        </authorList>
    </citation>
    <scope>NUCLEOTIDE SEQUENCE [LARGE SCALE GENOMIC DNA]</scope>
    <source>
        <strain evidence="1 2">NRRL 64651</strain>
    </source>
</reference>
<comment type="caution">
    <text evidence="1">The sequence shown here is derived from an EMBL/GenBank/DDBJ whole genome shotgun (WGS) entry which is preliminary data.</text>
</comment>
<name>A0ABR1HMF4_9HYPO</name>
<dbReference type="EMBL" id="JAZAVK010000114">
    <property type="protein sequence ID" value="KAK7421984.1"/>
    <property type="molecule type" value="Genomic_DNA"/>
</dbReference>
<gene>
    <name evidence="1" type="ORF">QQZ08_009705</name>
</gene>
<keyword evidence="2" id="KW-1185">Reference proteome</keyword>